<dbReference type="InParanoid" id="A0A1Y2FD49"/>
<sequence>MSVPTVTSGNPYTAYLAALEDTLYQSPPASFYPRVLVLSAICVYGMLISVAYWKSLRPQYSSSQEEETLGGRPLPKNWTLRFSDGYACLNMHAVLPWGGCFACACMLVYTYTEYLVLAKHQYMGAINTYRSFLWLSVTLEGYFVTCCSLQAYVVVARKSERMNRSGRRWSWIPPPRVFNACFVFLTVGMAGSMIGSDIAFAISWTQAWQAICTLRNRLLIYEATWTGAMNVTQLLELQTLKSNVDVQVAQNLPFQHAVIGSLIVCAFLIAFLNIGSVALLLLLRRQIRASLARRAKTSVFGLQPQPPERLTFNKRDIPLPVPSPILPPLDPLDPNPDPTHLAPPHASPDKYIIDLHGGPATPSEEHEQPEPFLTRLALPVLAKLGSRKSSEATLAVTSPDATGNGWGAWKEKWSPGGLKARLAPSSPALPIDLGGRDTLLDLKRAERDLLICVSVVIAMGLMFGAENVWNMVYVLPNDVSWPAVEFSYFFCPWAFSIIYSTGCTFLVLNSLLATRRHRRREHAMSLTNDRRPSAMLIGGETSGGPVGLDTFLGAGPGAGHRDSANVGMGIEFGEEVGGEDLEAGGAVLSGNEFLSVEGGEGSRSRRPPVIRFPSVERKEGEKWGDGSA</sequence>
<feature type="region of interest" description="Disordered" evidence="1">
    <location>
        <begin position="595"/>
        <end position="628"/>
    </location>
</feature>
<proteinExistence type="predicted"/>
<feature type="transmembrane region" description="Helical" evidence="2">
    <location>
        <begin position="177"/>
        <end position="195"/>
    </location>
</feature>
<comment type="caution">
    <text evidence="3">The sequence shown here is derived from an EMBL/GenBank/DDBJ whole genome shotgun (WGS) entry which is preliminary data.</text>
</comment>
<dbReference type="OrthoDB" id="2536296at2759"/>
<evidence type="ECO:0008006" key="5">
    <source>
        <dbReference type="Google" id="ProtNLM"/>
    </source>
</evidence>
<evidence type="ECO:0000256" key="1">
    <source>
        <dbReference type="SAM" id="MobiDB-lite"/>
    </source>
</evidence>
<keyword evidence="4" id="KW-1185">Reference proteome</keyword>
<feature type="transmembrane region" description="Helical" evidence="2">
    <location>
        <begin position="258"/>
        <end position="283"/>
    </location>
</feature>
<feature type="transmembrane region" description="Helical" evidence="2">
    <location>
        <begin position="132"/>
        <end position="156"/>
    </location>
</feature>
<evidence type="ECO:0000256" key="2">
    <source>
        <dbReference type="SAM" id="Phobius"/>
    </source>
</evidence>
<protein>
    <recommendedName>
        <fullName evidence="5">Proteophosphoglycan ppg4</fullName>
    </recommendedName>
</protein>
<reference evidence="3 4" key="1">
    <citation type="submission" date="2016-07" db="EMBL/GenBank/DDBJ databases">
        <title>Pervasive Adenine N6-methylation of Active Genes in Fungi.</title>
        <authorList>
            <consortium name="DOE Joint Genome Institute"/>
            <person name="Mondo S.J."/>
            <person name="Dannebaum R.O."/>
            <person name="Kuo R.C."/>
            <person name="Labutti K."/>
            <person name="Haridas S."/>
            <person name="Kuo A."/>
            <person name="Salamov A."/>
            <person name="Ahrendt S.R."/>
            <person name="Lipzen A."/>
            <person name="Sullivan W."/>
            <person name="Andreopoulos W.B."/>
            <person name="Clum A."/>
            <person name="Lindquist E."/>
            <person name="Daum C."/>
            <person name="Ramamoorthy G.K."/>
            <person name="Gryganskyi A."/>
            <person name="Culley D."/>
            <person name="Magnuson J.K."/>
            <person name="James T.Y."/>
            <person name="O'Malley M.A."/>
            <person name="Stajich J.E."/>
            <person name="Spatafora J.W."/>
            <person name="Visel A."/>
            <person name="Grigoriev I.V."/>
        </authorList>
    </citation>
    <scope>NUCLEOTIDE SEQUENCE [LARGE SCALE GENOMIC DNA]</scope>
    <source>
        <strain evidence="3 4">62-1032</strain>
    </source>
</reference>
<dbReference type="AlphaFoldDB" id="A0A1Y2FD49"/>
<feature type="region of interest" description="Disordered" evidence="1">
    <location>
        <begin position="323"/>
        <end position="369"/>
    </location>
</feature>
<evidence type="ECO:0000313" key="3">
    <source>
        <dbReference type="EMBL" id="ORY81236.1"/>
    </source>
</evidence>
<feature type="transmembrane region" description="Helical" evidence="2">
    <location>
        <begin position="31"/>
        <end position="53"/>
    </location>
</feature>
<feature type="transmembrane region" description="Helical" evidence="2">
    <location>
        <begin position="486"/>
        <end position="512"/>
    </location>
</feature>
<name>A0A1Y2FD49_9BASI</name>
<accession>A0A1Y2FD49</accession>
<feature type="transmembrane region" description="Helical" evidence="2">
    <location>
        <begin position="93"/>
        <end position="112"/>
    </location>
</feature>
<keyword evidence="2" id="KW-0472">Membrane</keyword>
<dbReference type="Proteomes" id="UP000193467">
    <property type="component" value="Unassembled WGS sequence"/>
</dbReference>
<feature type="compositionally biased region" description="Pro residues" evidence="1">
    <location>
        <begin position="323"/>
        <end position="337"/>
    </location>
</feature>
<organism evidence="3 4">
    <name type="scientific">Leucosporidium creatinivorum</name>
    <dbReference type="NCBI Taxonomy" id="106004"/>
    <lineage>
        <taxon>Eukaryota</taxon>
        <taxon>Fungi</taxon>
        <taxon>Dikarya</taxon>
        <taxon>Basidiomycota</taxon>
        <taxon>Pucciniomycotina</taxon>
        <taxon>Microbotryomycetes</taxon>
        <taxon>Leucosporidiales</taxon>
        <taxon>Leucosporidium</taxon>
    </lineage>
</organism>
<dbReference type="EMBL" id="MCGR01000023">
    <property type="protein sequence ID" value="ORY81236.1"/>
    <property type="molecule type" value="Genomic_DNA"/>
</dbReference>
<keyword evidence="2" id="KW-1133">Transmembrane helix</keyword>
<feature type="compositionally biased region" description="Basic and acidic residues" evidence="1">
    <location>
        <begin position="614"/>
        <end position="628"/>
    </location>
</feature>
<evidence type="ECO:0000313" key="4">
    <source>
        <dbReference type="Proteomes" id="UP000193467"/>
    </source>
</evidence>
<keyword evidence="2" id="KW-0812">Transmembrane</keyword>
<gene>
    <name evidence="3" type="ORF">BCR35DRAFT_304086</name>
</gene>
<feature type="transmembrane region" description="Helical" evidence="2">
    <location>
        <begin position="449"/>
        <end position="466"/>
    </location>
</feature>